<dbReference type="InterPro" id="IPR000326">
    <property type="entry name" value="PAP2/HPO"/>
</dbReference>
<feature type="transmembrane region" description="Helical" evidence="1">
    <location>
        <begin position="185"/>
        <end position="203"/>
    </location>
</feature>
<keyword evidence="4" id="KW-1185">Reference proteome</keyword>
<dbReference type="PANTHER" id="PTHR14969:SF13">
    <property type="entry name" value="AT30094P"/>
    <property type="match status" value="1"/>
</dbReference>
<dbReference type="RefSeq" id="WP_037466627.1">
    <property type="nucleotide sequence ID" value="NZ_BCZD01000008.1"/>
</dbReference>
<dbReference type="AlphaFoldDB" id="A0A086P8P0"/>
<reference evidence="3" key="1">
    <citation type="submission" date="2014-08" db="EMBL/GenBank/DDBJ databases">
        <title>Draft genome sequences of Sphingobium herbicidovorans.</title>
        <authorList>
            <person name="Gan H.M."/>
            <person name="Gan H.Y."/>
            <person name="Savka M.A."/>
        </authorList>
    </citation>
    <scope>NUCLEOTIDE SEQUENCE [LARGE SCALE GENOMIC DNA]</scope>
    <source>
        <strain evidence="3">NBRC 16415</strain>
    </source>
</reference>
<feature type="transmembrane region" description="Helical" evidence="1">
    <location>
        <begin position="72"/>
        <end position="88"/>
    </location>
</feature>
<evidence type="ECO:0000313" key="4">
    <source>
        <dbReference type="Proteomes" id="UP000024284"/>
    </source>
</evidence>
<keyword evidence="1" id="KW-1133">Transmembrane helix</keyword>
<comment type="caution">
    <text evidence="3">The sequence shown here is derived from an EMBL/GenBank/DDBJ whole genome shotgun (WGS) entry which is preliminary data.</text>
</comment>
<evidence type="ECO:0000256" key="1">
    <source>
        <dbReference type="SAM" id="Phobius"/>
    </source>
</evidence>
<feature type="transmembrane region" description="Helical" evidence="1">
    <location>
        <begin position="95"/>
        <end position="112"/>
    </location>
</feature>
<gene>
    <name evidence="3" type="ORF">BV98_002567</name>
</gene>
<evidence type="ECO:0000259" key="2">
    <source>
        <dbReference type="SMART" id="SM00014"/>
    </source>
</evidence>
<keyword evidence="1" id="KW-0472">Membrane</keyword>
<feature type="transmembrane region" description="Helical" evidence="1">
    <location>
        <begin position="12"/>
        <end position="32"/>
    </location>
</feature>
<dbReference type="InterPro" id="IPR036938">
    <property type="entry name" value="PAP2/HPO_sf"/>
</dbReference>
<feature type="transmembrane region" description="Helical" evidence="1">
    <location>
        <begin position="160"/>
        <end position="179"/>
    </location>
</feature>
<evidence type="ECO:0000313" key="3">
    <source>
        <dbReference type="EMBL" id="KFG89758.1"/>
    </source>
</evidence>
<dbReference type="STRING" id="76947.GCA_002080435_00064"/>
<sequence length="214" mass="22686">MGARSISDRRSWLGGAGAFLLALVGVLAIALLQRSGVLDGLNIGAMTVAGEARAISPAITSIMLAASRIGDTVGRIAVIIAAVALLLWRGRRSGAQWLALVMAGGTLLNLGLKQLFAAPRPDLLPHLDIVHSYSFPSGHAAGNMMLFGALAMLAGRWGSYVLAGLLIALIGISRVWLGVHWPSDVLAGWMEGLGWLCLCRYWLPARGWEQQRIA</sequence>
<organism evidence="3 4">
    <name type="scientific">Sphingobium herbicidovorans (strain ATCC 700291 / DSM 11019 / CCUG 56400 / KCTC 2939 / LMG 18315 / NBRC 16415 / MH)</name>
    <name type="common">Sphingomonas herbicidovorans</name>
    <dbReference type="NCBI Taxonomy" id="1219045"/>
    <lineage>
        <taxon>Bacteria</taxon>
        <taxon>Pseudomonadati</taxon>
        <taxon>Pseudomonadota</taxon>
        <taxon>Alphaproteobacteria</taxon>
        <taxon>Sphingomonadales</taxon>
        <taxon>Sphingomonadaceae</taxon>
        <taxon>Sphingobium</taxon>
    </lineage>
</organism>
<dbReference type="Gene3D" id="1.20.144.10">
    <property type="entry name" value="Phosphatidic acid phosphatase type 2/haloperoxidase"/>
    <property type="match status" value="2"/>
</dbReference>
<dbReference type="eggNOG" id="COG0671">
    <property type="taxonomic scope" value="Bacteria"/>
</dbReference>
<dbReference type="SUPFAM" id="SSF48317">
    <property type="entry name" value="Acid phosphatase/Vanadium-dependent haloperoxidase"/>
    <property type="match status" value="1"/>
</dbReference>
<dbReference type="PANTHER" id="PTHR14969">
    <property type="entry name" value="SPHINGOSINE-1-PHOSPHATE PHOSPHOHYDROLASE"/>
    <property type="match status" value="1"/>
</dbReference>
<proteinExistence type="predicted"/>
<name>A0A086P8P0_SPHHM</name>
<dbReference type="PATRIC" id="fig|1219045.3.peg.2603"/>
<feature type="transmembrane region" description="Helical" evidence="1">
    <location>
        <begin position="132"/>
        <end position="153"/>
    </location>
</feature>
<feature type="domain" description="Phosphatidic acid phosphatase type 2/haloperoxidase" evidence="2">
    <location>
        <begin position="95"/>
        <end position="200"/>
    </location>
</feature>
<dbReference type="SMART" id="SM00014">
    <property type="entry name" value="acidPPc"/>
    <property type="match status" value="1"/>
</dbReference>
<dbReference type="EMBL" id="JFZA02000023">
    <property type="protein sequence ID" value="KFG89758.1"/>
    <property type="molecule type" value="Genomic_DNA"/>
</dbReference>
<dbReference type="CDD" id="cd03392">
    <property type="entry name" value="PAP2_like_2"/>
    <property type="match status" value="1"/>
</dbReference>
<protein>
    <submittedName>
        <fullName evidence="3">Phospholipid phosphatase</fullName>
    </submittedName>
</protein>
<accession>A0A086P8P0</accession>
<dbReference type="Proteomes" id="UP000024284">
    <property type="component" value="Unassembled WGS sequence"/>
</dbReference>
<dbReference type="OrthoDB" id="9801622at2"/>
<keyword evidence="1" id="KW-0812">Transmembrane</keyword>
<dbReference type="Pfam" id="PF01569">
    <property type="entry name" value="PAP2"/>
    <property type="match status" value="1"/>
</dbReference>